<keyword evidence="2" id="KW-0560">Oxidoreductase</keyword>
<feature type="region of interest" description="Disordered" evidence="3">
    <location>
        <begin position="492"/>
        <end position="544"/>
    </location>
</feature>
<keyword evidence="2" id="KW-0408">Iron</keyword>
<dbReference type="InterPro" id="IPR017972">
    <property type="entry name" value="Cyt_P450_CS"/>
</dbReference>
<dbReference type="RefSeq" id="WP_007829040.1">
    <property type="nucleotide sequence ID" value="NZ_JAVRER010000012.1"/>
</dbReference>
<reference evidence="5" key="1">
    <citation type="submission" date="2023-07" db="EMBL/GenBank/DDBJ databases">
        <title>30 novel species of actinomycetes from the DSMZ collection.</title>
        <authorList>
            <person name="Nouioui I."/>
        </authorList>
    </citation>
    <scope>NUCLEOTIDE SEQUENCE [LARGE SCALE GENOMIC DNA]</scope>
    <source>
        <strain evidence="5">DSM 41982</strain>
    </source>
</reference>
<keyword evidence="2" id="KW-0349">Heme</keyword>
<comment type="similarity">
    <text evidence="1 2">Belongs to the cytochrome P450 family.</text>
</comment>
<feature type="compositionally biased region" description="Pro residues" evidence="3">
    <location>
        <begin position="1"/>
        <end position="16"/>
    </location>
</feature>
<feature type="compositionally biased region" description="Basic and acidic residues" evidence="3">
    <location>
        <begin position="492"/>
        <end position="501"/>
    </location>
</feature>
<protein>
    <submittedName>
        <fullName evidence="4">Cytochrome P450</fullName>
    </submittedName>
</protein>
<comment type="caution">
    <text evidence="4">The sequence shown here is derived from an EMBL/GenBank/DDBJ whole genome shotgun (WGS) entry which is preliminary data.</text>
</comment>
<dbReference type="PRINTS" id="PR00359">
    <property type="entry name" value="BP450"/>
</dbReference>
<accession>A0ABD5E3V7</accession>
<evidence type="ECO:0000256" key="3">
    <source>
        <dbReference type="SAM" id="MobiDB-lite"/>
    </source>
</evidence>
<dbReference type="GO" id="GO:0046872">
    <property type="term" value="F:metal ion binding"/>
    <property type="evidence" value="ECO:0007669"/>
    <property type="project" value="UniProtKB-KW"/>
</dbReference>
<feature type="compositionally biased region" description="Low complexity" evidence="3">
    <location>
        <begin position="17"/>
        <end position="29"/>
    </location>
</feature>
<dbReference type="AlphaFoldDB" id="A0ABD5E3V7"/>
<dbReference type="InterPro" id="IPR036396">
    <property type="entry name" value="Cyt_P450_sf"/>
</dbReference>
<dbReference type="PANTHER" id="PTHR46696">
    <property type="entry name" value="P450, PUTATIVE (EUROFUNG)-RELATED"/>
    <property type="match status" value="1"/>
</dbReference>
<dbReference type="Proteomes" id="UP001183607">
    <property type="component" value="Unassembled WGS sequence"/>
</dbReference>
<evidence type="ECO:0000256" key="1">
    <source>
        <dbReference type="ARBA" id="ARBA00010617"/>
    </source>
</evidence>
<keyword evidence="2" id="KW-0479">Metal-binding</keyword>
<feature type="region of interest" description="Disordered" evidence="3">
    <location>
        <begin position="1"/>
        <end position="66"/>
    </location>
</feature>
<dbReference type="Gene3D" id="1.10.630.10">
    <property type="entry name" value="Cytochrome P450"/>
    <property type="match status" value="1"/>
</dbReference>
<dbReference type="PROSITE" id="PS00086">
    <property type="entry name" value="CYTOCHROME_P450"/>
    <property type="match status" value="1"/>
</dbReference>
<name>A0ABD5E3V7_9ACTN</name>
<keyword evidence="2" id="KW-0503">Monooxygenase</keyword>
<proteinExistence type="inferred from homology"/>
<organism evidence="4 5">
    <name type="scientific">Streptomyces evansiae</name>
    <dbReference type="NCBI Taxonomy" id="3075535"/>
    <lineage>
        <taxon>Bacteria</taxon>
        <taxon>Bacillati</taxon>
        <taxon>Actinomycetota</taxon>
        <taxon>Actinomycetes</taxon>
        <taxon>Kitasatosporales</taxon>
        <taxon>Streptomycetaceae</taxon>
        <taxon>Streptomyces</taxon>
    </lineage>
</organism>
<dbReference type="SUPFAM" id="SSF48264">
    <property type="entry name" value="Cytochrome P450"/>
    <property type="match status" value="1"/>
</dbReference>
<evidence type="ECO:0000313" key="4">
    <source>
        <dbReference type="EMBL" id="MDT0416024.1"/>
    </source>
</evidence>
<dbReference type="EMBL" id="JAVRER010000012">
    <property type="protein sequence ID" value="MDT0416024.1"/>
    <property type="molecule type" value="Genomic_DNA"/>
</dbReference>
<dbReference type="InterPro" id="IPR002397">
    <property type="entry name" value="Cyt_P450_B"/>
</dbReference>
<dbReference type="InterPro" id="IPR001128">
    <property type="entry name" value="Cyt_P450"/>
</dbReference>
<dbReference type="GO" id="GO:0004497">
    <property type="term" value="F:monooxygenase activity"/>
    <property type="evidence" value="ECO:0007669"/>
    <property type="project" value="UniProtKB-KW"/>
</dbReference>
<sequence length="544" mass="60421">MTTPVPPEGAVPPPGCPAHASAAPARPSPDYSGVPAPEGRDPATEVDNPNIGPGRARRLNGPDAERDQQGLYDTLRLEYGEVAPVLLPRDVPAWLVLGHEENRFVCAHPELFTTDGREWRLLQDGTVGPDHPMAPIFMWQPVCAFVEGEEHERLREPLEENLRVTDLRELRRLVQTGTYTLLNDLCEEGFCDLTEDYCERLPMIVLLGLFGMSHLYDDRFLEAARDLIKGTETANASNEHLMRLFRAEVERARAEPGDDFASQLLAHRAGMNAREVSEHLRIVLIAAYETTANLLANAMRILLVQMEVRGRVGAGRLNIYEAIEQALWDEPPFSAMLGRYALQDVEVGGRLIRKGDAVMLGYAAGNVDTRVRPELDAPVRDNRSHLAFGRGPHACPGQYLGRQLCQLALDDLLAWFPDMRLAVPSSQLRWSGSLLSRHLVELPVRFEPRSQRDEESIGTFGVPLPKGAGIFPPPDEEHDLMPVEVPEKVLEAEREAGEWRAAKKRREQAEQDGPASVDAAGGAGAEAEALLPGPRRPLRDWLRR</sequence>
<dbReference type="PANTHER" id="PTHR46696:SF1">
    <property type="entry name" value="CYTOCHROME P450 YJIB-RELATED"/>
    <property type="match status" value="1"/>
</dbReference>
<dbReference type="Pfam" id="PF00067">
    <property type="entry name" value="p450"/>
    <property type="match status" value="1"/>
</dbReference>
<evidence type="ECO:0000256" key="2">
    <source>
        <dbReference type="RuleBase" id="RU000461"/>
    </source>
</evidence>
<gene>
    <name evidence="4" type="ORF">RM574_11025</name>
</gene>
<evidence type="ECO:0000313" key="5">
    <source>
        <dbReference type="Proteomes" id="UP001183607"/>
    </source>
</evidence>